<evidence type="ECO:0000313" key="2">
    <source>
        <dbReference type="Proteomes" id="UP001454036"/>
    </source>
</evidence>
<reference evidence="1 2" key="1">
    <citation type="submission" date="2024-01" db="EMBL/GenBank/DDBJ databases">
        <title>The complete chloroplast genome sequence of Lithospermum erythrorhizon: insights into the phylogenetic relationship among Boraginaceae species and the maternal lineages of purple gromwells.</title>
        <authorList>
            <person name="Okada T."/>
            <person name="Watanabe K."/>
        </authorList>
    </citation>
    <scope>NUCLEOTIDE SEQUENCE [LARGE SCALE GENOMIC DNA]</scope>
</reference>
<gene>
    <name evidence="1" type="ORF">LIER_17083</name>
</gene>
<accession>A0AAV3QD37</accession>
<evidence type="ECO:0000313" key="1">
    <source>
        <dbReference type="EMBL" id="GAA0160550.1"/>
    </source>
</evidence>
<name>A0AAV3QD37_LITER</name>
<dbReference type="AlphaFoldDB" id="A0AAV3QD37"/>
<sequence length="132" mass="14834">MSFTDRLDAVLLPQGFILPQFTQFNGSGDPVKHLQGFLAKMNITSNNPDIYMKTFSNSLSDQALDWKFCGHFVCQHLRQITAPEEYYPTDVHTTDGLHGPFYKCDGHGNAGYHNGFKLQGNHNQSPLYGCGY</sequence>
<dbReference type="EMBL" id="BAABME010003916">
    <property type="protein sequence ID" value="GAA0160550.1"/>
    <property type="molecule type" value="Genomic_DNA"/>
</dbReference>
<protein>
    <submittedName>
        <fullName evidence="1">Uncharacterized protein</fullName>
    </submittedName>
</protein>
<comment type="caution">
    <text evidence="1">The sequence shown here is derived from an EMBL/GenBank/DDBJ whole genome shotgun (WGS) entry which is preliminary data.</text>
</comment>
<proteinExistence type="predicted"/>
<dbReference type="Proteomes" id="UP001454036">
    <property type="component" value="Unassembled WGS sequence"/>
</dbReference>
<organism evidence="1 2">
    <name type="scientific">Lithospermum erythrorhizon</name>
    <name type="common">Purple gromwell</name>
    <name type="synonym">Lithospermum officinale var. erythrorhizon</name>
    <dbReference type="NCBI Taxonomy" id="34254"/>
    <lineage>
        <taxon>Eukaryota</taxon>
        <taxon>Viridiplantae</taxon>
        <taxon>Streptophyta</taxon>
        <taxon>Embryophyta</taxon>
        <taxon>Tracheophyta</taxon>
        <taxon>Spermatophyta</taxon>
        <taxon>Magnoliopsida</taxon>
        <taxon>eudicotyledons</taxon>
        <taxon>Gunneridae</taxon>
        <taxon>Pentapetalae</taxon>
        <taxon>asterids</taxon>
        <taxon>lamiids</taxon>
        <taxon>Boraginales</taxon>
        <taxon>Boraginaceae</taxon>
        <taxon>Boraginoideae</taxon>
        <taxon>Lithospermeae</taxon>
        <taxon>Lithospermum</taxon>
    </lineage>
</organism>
<keyword evidence="2" id="KW-1185">Reference proteome</keyword>